<comment type="pathway">
    <text evidence="2">Amino-acid degradation; L-valine degradation.</text>
</comment>
<dbReference type="InterPro" id="IPR046373">
    <property type="entry name" value="Acyl-CoA_Oxase/DH_mid-dom_sf"/>
</dbReference>
<dbReference type="FunFam" id="2.40.110.10:FF:000001">
    <property type="entry name" value="Acyl-CoA dehydrogenase, mitochondrial"/>
    <property type="match status" value="1"/>
</dbReference>
<reference evidence="13" key="1">
    <citation type="submission" date="2016-10" db="EMBL/GenBank/DDBJ databases">
        <authorList>
            <person name="Varghese N."/>
            <person name="Submissions S."/>
        </authorList>
    </citation>
    <scope>NUCLEOTIDE SEQUENCE [LARGE SCALE GENOMIC DNA]</scope>
    <source>
        <strain evidence="13">CGMCC 1.8704</strain>
    </source>
</reference>
<evidence type="ECO:0000259" key="11">
    <source>
        <dbReference type="Pfam" id="PF02771"/>
    </source>
</evidence>
<dbReference type="InterPro" id="IPR006091">
    <property type="entry name" value="Acyl-CoA_Oxase/DH_mid-dom"/>
</dbReference>
<dbReference type="Gene3D" id="1.10.540.10">
    <property type="entry name" value="Acyl-CoA dehydrogenase/oxidase, N-terminal domain"/>
    <property type="match status" value="1"/>
</dbReference>
<dbReference type="GO" id="GO:0050660">
    <property type="term" value="F:flavin adenine dinucleotide binding"/>
    <property type="evidence" value="ECO:0007669"/>
    <property type="project" value="InterPro"/>
</dbReference>
<accession>A0A1H8HXK2</accession>
<keyword evidence="6 8" id="KW-0274">FAD</keyword>
<feature type="domain" description="Acyl-CoA oxidase/dehydrogenase middle" evidence="10">
    <location>
        <begin position="124"/>
        <end position="218"/>
    </location>
</feature>
<evidence type="ECO:0000313" key="12">
    <source>
        <dbReference type="EMBL" id="SEN60767.1"/>
    </source>
</evidence>
<evidence type="ECO:0000256" key="8">
    <source>
        <dbReference type="RuleBase" id="RU362125"/>
    </source>
</evidence>
<dbReference type="SUPFAM" id="SSF56645">
    <property type="entry name" value="Acyl-CoA dehydrogenase NM domain-like"/>
    <property type="match status" value="1"/>
</dbReference>
<dbReference type="PANTHER" id="PTHR43884:SF12">
    <property type="entry name" value="ISOVALERYL-COA DEHYDROGENASE, MITOCHONDRIAL-RELATED"/>
    <property type="match status" value="1"/>
</dbReference>
<dbReference type="Pfam" id="PF02771">
    <property type="entry name" value="Acyl-CoA_dh_N"/>
    <property type="match status" value="1"/>
</dbReference>
<dbReference type="Gene3D" id="2.40.110.10">
    <property type="entry name" value="Butyryl-CoA Dehydrogenase, subunit A, domain 2"/>
    <property type="match status" value="1"/>
</dbReference>
<dbReference type="STRING" id="604089.SAMN04487942_0356"/>
<evidence type="ECO:0000256" key="2">
    <source>
        <dbReference type="ARBA" id="ARBA00005109"/>
    </source>
</evidence>
<dbReference type="GO" id="GO:0003995">
    <property type="term" value="F:acyl-CoA dehydrogenase activity"/>
    <property type="evidence" value="ECO:0007669"/>
    <property type="project" value="InterPro"/>
</dbReference>
<evidence type="ECO:0000256" key="1">
    <source>
        <dbReference type="ARBA" id="ARBA00001974"/>
    </source>
</evidence>
<dbReference type="AlphaFoldDB" id="A0A1H8HXK2"/>
<dbReference type="EMBL" id="FODN01000001">
    <property type="protein sequence ID" value="SEN60767.1"/>
    <property type="molecule type" value="Genomic_DNA"/>
</dbReference>
<dbReference type="SUPFAM" id="SSF47203">
    <property type="entry name" value="Acyl-CoA dehydrogenase C-terminal domain-like"/>
    <property type="match status" value="1"/>
</dbReference>
<proteinExistence type="inferred from homology"/>
<evidence type="ECO:0000256" key="6">
    <source>
        <dbReference type="ARBA" id="ARBA00022827"/>
    </source>
</evidence>
<evidence type="ECO:0000256" key="7">
    <source>
        <dbReference type="ARBA" id="ARBA00023002"/>
    </source>
</evidence>
<dbReference type="InterPro" id="IPR037069">
    <property type="entry name" value="AcylCoA_DH/ox_N_sf"/>
</dbReference>
<evidence type="ECO:0000256" key="3">
    <source>
        <dbReference type="ARBA" id="ARBA00009347"/>
    </source>
</evidence>
<keyword evidence="5 8" id="KW-0285">Flavoprotein</keyword>
<dbReference type="InterPro" id="IPR013786">
    <property type="entry name" value="AcylCoA_DH/ox_N"/>
</dbReference>
<dbReference type="OrthoDB" id="9802867at2"/>
<feature type="domain" description="Acyl-CoA dehydrogenase/oxidase C-terminal" evidence="9">
    <location>
        <begin position="230"/>
        <end position="377"/>
    </location>
</feature>
<dbReference type="PROSITE" id="PS00072">
    <property type="entry name" value="ACYL_COA_DH_1"/>
    <property type="match status" value="1"/>
</dbReference>
<dbReference type="Proteomes" id="UP000198657">
    <property type="component" value="Unassembled WGS sequence"/>
</dbReference>
<comment type="similarity">
    <text evidence="3 8">Belongs to the acyl-CoA dehydrogenase family.</text>
</comment>
<dbReference type="GO" id="GO:0046359">
    <property type="term" value="P:butyrate catabolic process"/>
    <property type="evidence" value="ECO:0007669"/>
    <property type="project" value="TreeGrafter"/>
</dbReference>
<dbReference type="InterPro" id="IPR009075">
    <property type="entry name" value="AcylCo_DH/oxidase_C"/>
</dbReference>
<evidence type="ECO:0000256" key="5">
    <source>
        <dbReference type="ARBA" id="ARBA00022630"/>
    </source>
</evidence>
<evidence type="ECO:0000259" key="10">
    <source>
        <dbReference type="Pfam" id="PF02770"/>
    </source>
</evidence>
<dbReference type="GO" id="GO:0033539">
    <property type="term" value="P:fatty acid beta-oxidation using acyl-CoA dehydrogenase"/>
    <property type="evidence" value="ECO:0007669"/>
    <property type="project" value="TreeGrafter"/>
</dbReference>
<dbReference type="Pfam" id="PF00441">
    <property type="entry name" value="Acyl-CoA_dh_1"/>
    <property type="match status" value="1"/>
</dbReference>
<organism evidence="12 13">
    <name type="scientific">Flavobacterium sinopsychrotolerans</name>
    <dbReference type="NCBI Taxonomy" id="604089"/>
    <lineage>
        <taxon>Bacteria</taxon>
        <taxon>Pseudomonadati</taxon>
        <taxon>Bacteroidota</taxon>
        <taxon>Flavobacteriia</taxon>
        <taxon>Flavobacteriales</taxon>
        <taxon>Flavobacteriaceae</taxon>
        <taxon>Flavobacterium</taxon>
    </lineage>
</organism>
<dbReference type="PANTHER" id="PTHR43884">
    <property type="entry name" value="ACYL-COA DEHYDROGENASE"/>
    <property type="match status" value="1"/>
</dbReference>
<dbReference type="InterPro" id="IPR006089">
    <property type="entry name" value="Acyl-CoA_DH_CS"/>
</dbReference>
<evidence type="ECO:0000256" key="4">
    <source>
        <dbReference type="ARBA" id="ARBA00022456"/>
    </source>
</evidence>
<evidence type="ECO:0000313" key="13">
    <source>
        <dbReference type="Proteomes" id="UP000198657"/>
    </source>
</evidence>
<dbReference type="InterPro" id="IPR036250">
    <property type="entry name" value="AcylCo_DH-like_C"/>
</dbReference>
<keyword evidence="7 8" id="KW-0560">Oxidoreductase</keyword>
<gene>
    <name evidence="12" type="ORF">SAMN04487942_0356</name>
</gene>
<name>A0A1H8HXK2_9FLAO</name>
<dbReference type="Gene3D" id="1.20.140.10">
    <property type="entry name" value="Butyryl-CoA Dehydrogenase, subunit A, domain 3"/>
    <property type="match status" value="1"/>
</dbReference>
<keyword evidence="4" id="KW-0101">Branched-chain amino acid catabolism</keyword>
<dbReference type="GO" id="GO:0009083">
    <property type="term" value="P:branched-chain amino acid catabolic process"/>
    <property type="evidence" value="ECO:0007669"/>
    <property type="project" value="UniProtKB-KW"/>
</dbReference>
<evidence type="ECO:0000259" key="9">
    <source>
        <dbReference type="Pfam" id="PF00441"/>
    </source>
</evidence>
<keyword evidence="13" id="KW-1185">Reference proteome</keyword>
<dbReference type="FunFam" id="1.20.140.10:FF:000001">
    <property type="entry name" value="Acyl-CoA dehydrogenase"/>
    <property type="match status" value="1"/>
</dbReference>
<protein>
    <submittedName>
        <fullName evidence="12">Acyl-CoA dehydrogenase</fullName>
    </submittedName>
</protein>
<dbReference type="RefSeq" id="WP_091164795.1">
    <property type="nucleotide sequence ID" value="NZ_CBCSFM010000001.1"/>
</dbReference>
<feature type="domain" description="Acyl-CoA dehydrogenase/oxidase N-terminal" evidence="11">
    <location>
        <begin position="7"/>
        <end position="119"/>
    </location>
</feature>
<sequence>MNSIYFTEEHQAFRESLKDFLQKEVVPHIEKWEKTGVIERFIWEKFGEMGYFGIAYPEAYGGLNLDLFYTVIFLEELQKIKSSGFAAAMWAHGYLAMTHLNAEGDERIKQDYLVPSIAGKKIGALCISEPFGGSDVAGMRTNAVKKGDKYIINGSKTFITNGIYADYYIVAAKTNPELGNKGISIFLMDTSLKGISAVKLDKLGWRASDTAEIAFDNVEIPAENLMGEEGKGFPYIMQHFALERLIMAINAHARAEYAIDYTIDYMSHREAFGKKISKFQALRHTLVEHATEVEHCKVFNYAAVACLDKGEYVVKEATMAKLKSTKVADDAIYSCLQMLGGYGYMEEYPLARLFRDSRLGPIGGGTSEILKEILGKMIIDNQNYEPAVK</sequence>
<comment type="cofactor">
    <cofactor evidence="1 8">
        <name>FAD</name>
        <dbReference type="ChEBI" id="CHEBI:57692"/>
    </cofactor>
</comment>
<dbReference type="InterPro" id="IPR009100">
    <property type="entry name" value="AcylCoA_DH/oxidase_NM_dom_sf"/>
</dbReference>
<dbReference type="PROSITE" id="PS00073">
    <property type="entry name" value="ACYL_COA_DH_2"/>
    <property type="match status" value="1"/>
</dbReference>
<dbReference type="Pfam" id="PF02770">
    <property type="entry name" value="Acyl-CoA_dh_M"/>
    <property type="match status" value="1"/>
</dbReference>